<protein>
    <submittedName>
        <fullName evidence="1">Uncharacterized protein</fullName>
    </submittedName>
</protein>
<dbReference type="EMBL" id="JAPDGR010000613">
    <property type="protein sequence ID" value="KAJ2988727.1"/>
    <property type="molecule type" value="Genomic_DNA"/>
</dbReference>
<reference evidence="1" key="1">
    <citation type="submission" date="2022-10" db="EMBL/GenBank/DDBJ databases">
        <title>Genome Sequence of Xylaria curta.</title>
        <authorList>
            <person name="Buettner E."/>
        </authorList>
    </citation>
    <scope>NUCLEOTIDE SEQUENCE</scope>
    <source>
        <strain evidence="1">Babe10</strain>
    </source>
</reference>
<organism evidence="1 2">
    <name type="scientific">Xylaria curta</name>
    <dbReference type="NCBI Taxonomy" id="42375"/>
    <lineage>
        <taxon>Eukaryota</taxon>
        <taxon>Fungi</taxon>
        <taxon>Dikarya</taxon>
        <taxon>Ascomycota</taxon>
        <taxon>Pezizomycotina</taxon>
        <taxon>Sordariomycetes</taxon>
        <taxon>Xylariomycetidae</taxon>
        <taxon>Xylariales</taxon>
        <taxon>Xylariaceae</taxon>
        <taxon>Xylaria</taxon>
    </lineage>
</organism>
<proteinExistence type="predicted"/>
<evidence type="ECO:0000313" key="1">
    <source>
        <dbReference type="EMBL" id="KAJ2988727.1"/>
    </source>
</evidence>
<name>A0ACC1PAL5_9PEZI</name>
<gene>
    <name evidence="1" type="ORF">NUW58_g3828</name>
</gene>
<sequence>MASSAYMDGRLDEAIDWVEDAIRINAETYRAWTLLASLLEEKGDLKGSFTARVFSCHLQPKHVDGWLSCAEIGIALRDEIPEDAAEFLEQAAVCYSAALRADINNRQARHGRAAIAVERGQIRTAAKDYLYLLEHGGYDVHALRSYAEMTILLASTGKRDFYKPASAIDWYYRAFAHFRANGIDDQYSLEWQDVNIFAGLLAYVERTKDALHELKSLARWLLGRSSEDFWDDWQDDDREWDVENTRRIGFESFQEGNYPELSYGSGLPLDLRAKLAVYRLKLGDLDEAQRHVKHFDPDDPNGMQVLLNEPHLAAEVASALYESDLRSMALRFFQPLLSVPDVLDSAALLAAGRCYLDAGDKRQAEECFGAAIDADESNDEASIDARYELAKIAPTTRLKRSTMMMT</sequence>
<evidence type="ECO:0000313" key="2">
    <source>
        <dbReference type="Proteomes" id="UP001143856"/>
    </source>
</evidence>
<dbReference type="Proteomes" id="UP001143856">
    <property type="component" value="Unassembled WGS sequence"/>
</dbReference>
<keyword evidence="2" id="KW-1185">Reference proteome</keyword>
<comment type="caution">
    <text evidence="1">The sequence shown here is derived from an EMBL/GenBank/DDBJ whole genome shotgun (WGS) entry which is preliminary data.</text>
</comment>
<accession>A0ACC1PAL5</accession>